<evidence type="ECO:0000256" key="4">
    <source>
        <dbReference type="SAM" id="Coils"/>
    </source>
</evidence>
<dbReference type="InterPro" id="IPR011990">
    <property type="entry name" value="TPR-like_helical_dom_sf"/>
</dbReference>
<keyword evidence="5" id="KW-0812">Transmembrane</keyword>
<dbReference type="OrthoDB" id="115601at2157"/>
<name>A0A4P2VEJ9_9ARCH</name>
<keyword evidence="1" id="KW-0677">Repeat</keyword>
<proteinExistence type="predicted"/>
<gene>
    <name evidence="6" type="ORF">NAS2_1028</name>
</gene>
<keyword evidence="5" id="KW-0472">Membrane</keyword>
<dbReference type="Gene3D" id="1.25.40.10">
    <property type="entry name" value="Tetratricopeptide repeat domain"/>
    <property type="match status" value="1"/>
</dbReference>
<dbReference type="Gene3D" id="3.40.50.300">
    <property type="entry name" value="P-loop containing nucleotide triphosphate hydrolases"/>
    <property type="match status" value="1"/>
</dbReference>
<sequence length="853" mass="95488">MEKQRQVYRDLMKDFGVEVEVGAVTASVTTSLVEEFIYRNIDTLKGLALGLVGTVAGGVAGGMAVYVLLRLMGRGEERAQLRIVEMAVKWKGLDEELRHLVAARLALEMGMDTEEGRRVVYEGLEGLLGTDPRRLEEKLREHDADLERIRGDIADLRKKLEEEREERLSEGAEDLMNLSSVRRYLGIPDEIDAVLVDSGEVKQYADEILSGLRDGGVFVITGEPGAGKTTLLYVAVRELLRDGRRVFGVNDLGAFKPLEFTELQNSFAILDVTGPKVAEALVRKLEGLDTRGLKRLVIAIRSSYMADDKIRDALQEFHVLNLKYDVERTLPEIAERRLRQVLGSSGTGGGLSDEEMAKIAKRIAEKSEGVPLYASEAAKMLGEADRSSIMEIVEDLPRGIKGLIERILREETTRDCRNLVLYYLLSNAGPMPEYVLEELRGIYGVDARYTDAMTVAGGRFYALHSWYRGVIDEILGSSGSGEWAGALRCTARVDTGSPAYKQWEIIERGLGLDQLDRQEDPLAEAIRRFELNLSNERLLDVVDLVMFIAMVNLFNGLAEQGKFNLILNEFSTNLVKPEYAQRYYGLVGYFVSTYFGATRPQGAGGPFYLLSALYFGKIVGSEVAKGVINALTGGSRPRGLTLSALYDEFVEHQNDITFTNYYKAFIRILRESGYLDADERDPFERATFLHIAGRYEEAIEECDAAIRLNPNNPDYHNNKANALDELGKHEEAIEECDAAIRLNPNNPDYHNNKANALDELGKHEEAIEEIWTSTRLALQRGANARFLVRGIIILLYIRKFDEARELIEYIVREGHVSVDAMCAALNEELDSTELSRDGKEFLRDSIARLCRGS</sequence>
<evidence type="ECO:0000256" key="2">
    <source>
        <dbReference type="ARBA" id="ARBA00022803"/>
    </source>
</evidence>
<dbReference type="PROSITE" id="PS50005">
    <property type="entry name" value="TPR"/>
    <property type="match status" value="1"/>
</dbReference>
<dbReference type="SMART" id="SM00028">
    <property type="entry name" value="TPR"/>
    <property type="match status" value="3"/>
</dbReference>
<protein>
    <submittedName>
        <fullName evidence="6">TPR repeat-containing protein 03</fullName>
    </submittedName>
</protein>
<keyword evidence="5" id="KW-1133">Transmembrane helix</keyword>
<keyword evidence="2 3" id="KW-0802">TPR repeat</keyword>
<dbReference type="AlphaFoldDB" id="A0A4P2VEJ9"/>
<keyword evidence="7" id="KW-1185">Reference proteome</keyword>
<dbReference type="PANTHER" id="PTHR44943">
    <property type="entry name" value="CELLULOSE SYNTHASE OPERON PROTEIN C"/>
    <property type="match status" value="1"/>
</dbReference>
<keyword evidence="4" id="KW-0175">Coiled coil</keyword>
<feature type="coiled-coil region" evidence="4">
    <location>
        <begin position="139"/>
        <end position="173"/>
    </location>
</feature>
<dbReference type="InterPro" id="IPR051685">
    <property type="entry name" value="Ycf3/AcsC/BcsC/TPR_MFPF"/>
</dbReference>
<evidence type="ECO:0000313" key="7">
    <source>
        <dbReference type="Proteomes" id="UP000509448"/>
    </source>
</evidence>
<dbReference type="GeneID" id="77169638"/>
<accession>A0A4P2VEJ9</accession>
<dbReference type="RefSeq" id="WP_174448652.1">
    <property type="nucleotide sequence ID" value="NZ_AP018732.1"/>
</dbReference>
<dbReference type="InterPro" id="IPR027417">
    <property type="entry name" value="P-loop_NTPase"/>
</dbReference>
<dbReference type="InterPro" id="IPR019734">
    <property type="entry name" value="TPR_rpt"/>
</dbReference>
<organism evidence="6 7">
    <name type="scientific">Conexivisphaera calida</name>
    <dbReference type="NCBI Taxonomy" id="1874277"/>
    <lineage>
        <taxon>Archaea</taxon>
        <taxon>Nitrososphaerota</taxon>
        <taxon>Conexivisphaeria</taxon>
        <taxon>Conexivisphaerales</taxon>
        <taxon>Conexivisphaeraceae</taxon>
        <taxon>Conexivisphaera</taxon>
    </lineage>
</organism>
<feature type="repeat" description="TPR" evidence="3">
    <location>
        <begin position="713"/>
        <end position="746"/>
    </location>
</feature>
<dbReference type="EMBL" id="AP018732">
    <property type="protein sequence ID" value="BBE42417.1"/>
    <property type="molecule type" value="Genomic_DNA"/>
</dbReference>
<dbReference type="PANTHER" id="PTHR44943:SF8">
    <property type="entry name" value="TPR REPEAT-CONTAINING PROTEIN MJ0263"/>
    <property type="match status" value="1"/>
</dbReference>
<reference evidence="6 7" key="1">
    <citation type="journal article" date="2019" name="ISME J.">
        <title>Isolation and characterization of a thermophilic sulfur- and iron-reducing thaumarchaeote from a terrestrial acidic hot spring.</title>
        <authorList>
            <person name="Kato S."/>
            <person name="Itoh T."/>
            <person name="Yuki M."/>
            <person name="Nagamori M."/>
            <person name="Ohnishi M."/>
            <person name="Uematsu K."/>
            <person name="Suzuki K."/>
            <person name="Takashina T."/>
            <person name="Ohkuma M."/>
        </authorList>
    </citation>
    <scope>NUCLEOTIDE SEQUENCE [LARGE SCALE GENOMIC DNA]</scope>
    <source>
        <strain evidence="6 7">NAS-02</strain>
    </source>
</reference>
<dbReference type="Proteomes" id="UP000509448">
    <property type="component" value="Chromosome"/>
</dbReference>
<evidence type="ECO:0000256" key="5">
    <source>
        <dbReference type="SAM" id="Phobius"/>
    </source>
</evidence>
<feature type="transmembrane region" description="Helical" evidence="5">
    <location>
        <begin position="47"/>
        <end position="69"/>
    </location>
</feature>
<dbReference type="SUPFAM" id="SSF52540">
    <property type="entry name" value="P-loop containing nucleoside triphosphate hydrolases"/>
    <property type="match status" value="1"/>
</dbReference>
<evidence type="ECO:0000256" key="3">
    <source>
        <dbReference type="PROSITE-ProRule" id="PRU00339"/>
    </source>
</evidence>
<evidence type="ECO:0000256" key="1">
    <source>
        <dbReference type="ARBA" id="ARBA00022737"/>
    </source>
</evidence>
<dbReference type="KEGG" id="ccai:NAS2_1028"/>
<evidence type="ECO:0000313" key="6">
    <source>
        <dbReference type="EMBL" id="BBE42417.1"/>
    </source>
</evidence>
<dbReference type="SUPFAM" id="SSF48452">
    <property type="entry name" value="TPR-like"/>
    <property type="match status" value="1"/>
</dbReference>
<dbReference type="Pfam" id="PF13432">
    <property type="entry name" value="TPR_16"/>
    <property type="match status" value="1"/>
</dbReference>